<evidence type="ECO:0000256" key="6">
    <source>
        <dbReference type="ARBA" id="ARBA00023136"/>
    </source>
</evidence>
<dbReference type="EMBL" id="JAWDIS010000001">
    <property type="protein sequence ID" value="MDU0366449.1"/>
    <property type="molecule type" value="Genomic_DNA"/>
</dbReference>
<comment type="subcellular location">
    <subcellularLocation>
        <location evidence="1">Cell inner membrane</location>
        <topology evidence="1">Multi-pass membrane protein</topology>
    </subcellularLocation>
</comment>
<dbReference type="RefSeq" id="WP_315993677.1">
    <property type="nucleotide sequence ID" value="NZ_JAWDIS010000001.1"/>
</dbReference>
<dbReference type="PANTHER" id="PTHR23513:SF9">
    <property type="entry name" value="ENTEROBACTIN EXPORTER ENTS"/>
    <property type="match status" value="1"/>
</dbReference>
<feature type="transmembrane region" description="Helical" evidence="8">
    <location>
        <begin position="87"/>
        <end position="109"/>
    </location>
</feature>
<feature type="transmembrane region" description="Helical" evidence="8">
    <location>
        <begin position="186"/>
        <end position="206"/>
    </location>
</feature>
<feature type="transmembrane region" description="Helical" evidence="8">
    <location>
        <begin position="159"/>
        <end position="180"/>
    </location>
</feature>
<evidence type="ECO:0000256" key="3">
    <source>
        <dbReference type="ARBA" id="ARBA00022475"/>
    </source>
</evidence>
<dbReference type="PANTHER" id="PTHR23513">
    <property type="entry name" value="INTEGRAL MEMBRANE EFFLUX PROTEIN-RELATED"/>
    <property type="match status" value="1"/>
</dbReference>
<dbReference type="SUPFAM" id="SSF103473">
    <property type="entry name" value="MFS general substrate transporter"/>
    <property type="match status" value="1"/>
</dbReference>
<evidence type="ECO:0000256" key="7">
    <source>
        <dbReference type="SAM" id="MobiDB-lite"/>
    </source>
</evidence>
<feature type="transmembrane region" description="Helical" evidence="8">
    <location>
        <begin position="371"/>
        <end position="402"/>
    </location>
</feature>
<protein>
    <submittedName>
        <fullName evidence="9">MFS transporter</fullName>
    </submittedName>
</protein>
<keyword evidence="10" id="KW-1185">Reference proteome</keyword>
<evidence type="ECO:0000256" key="2">
    <source>
        <dbReference type="ARBA" id="ARBA00022448"/>
    </source>
</evidence>
<proteinExistence type="predicted"/>
<feature type="transmembrane region" description="Helical" evidence="8">
    <location>
        <begin position="240"/>
        <end position="260"/>
    </location>
</feature>
<dbReference type="Gene3D" id="1.20.1250.20">
    <property type="entry name" value="MFS general substrate transporter like domains"/>
    <property type="match status" value="1"/>
</dbReference>
<evidence type="ECO:0000256" key="4">
    <source>
        <dbReference type="ARBA" id="ARBA00022692"/>
    </source>
</evidence>
<feature type="compositionally biased region" description="Basic and acidic residues" evidence="7">
    <location>
        <begin position="495"/>
        <end position="524"/>
    </location>
</feature>
<dbReference type="InterPro" id="IPR036259">
    <property type="entry name" value="MFS_trans_sf"/>
</dbReference>
<feature type="transmembrane region" description="Helical" evidence="8">
    <location>
        <begin position="313"/>
        <end position="328"/>
    </location>
</feature>
<dbReference type="Proteomes" id="UP001263371">
    <property type="component" value="Unassembled WGS sequence"/>
</dbReference>
<keyword evidence="5 8" id="KW-1133">Transmembrane helix</keyword>
<feature type="transmembrane region" description="Helical" evidence="8">
    <location>
        <begin position="121"/>
        <end position="138"/>
    </location>
</feature>
<evidence type="ECO:0000256" key="5">
    <source>
        <dbReference type="ARBA" id="ARBA00022989"/>
    </source>
</evidence>
<gene>
    <name evidence="9" type="ORF">RWH45_04415</name>
</gene>
<evidence type="ECO:0000313" key="10">
    <source>
        <dbReference type="Proteomes" id="UP001263371"/>
    </source>
</evidence>
<keyword evidence="3" id="KW-1003">Cell membrane</keyword>
<comment type="caution">
    <text evidence="9">The sequence shown here is derived from an EMBL/GenBank/DDBJ whole genome shotgun (WGS) entry which is preliminary data.</text>
</comment>
<evidence type="ECO:0000256" key="1">
    <source>
        <dbReference type="ARBA" id="ARBA00004429"/>
    </source>
</evidence>
<feature type="transmembrane region" description="Helical" evidence="8">
    <location>
        <begin position="54"/>
        <end position="75"/>
    </location>
</feature>
<keyword evidence="4 8" id="KW-0812">Transmembrane</keyword>
<dbReference type="Pfam" id="PF07690">
    <property type="entry name" value="MFS_1"/>
    <property type="match status" value="1"/>
</dbReference>
<name>A0ABU3T522_9MICO</name>
<feature type="transmembrane region" description="Helical" evidence="8">
    <location>
        <begin position="422"/>
        <end position="442"/>
    </location>
</feature>
<evidence type="ECO:0000256" key="8">
    <source>
        <dbReference type="SAM" id="Phobius"/>
    </source>
</evidence>
<feature type="transmembrane region" description="Helical" evidence="8">
    <location>
        <begin position="21"/>
        <end position="48"/>
    </location>
</feature>
<sequence>MSAPQPPEALVAGAVEGGQRTFLAVLINTAAANVTTSFLWFALTFWVYLETRSVLATGIVGGAYMLLLAIFAMVFGSLVDRHRKHRVMVFSGVVTLGAFLLAGALWMAFPEAALLDLGGPWFWLFSGIILGGAVIENLRNIALSTTVTLLVPVERHANANGLVGTVQGLAFVVTSVFSGLSVGFLGMGWTLAIAVGLTIVALVHLLTIRIPEPRPAAGVERGPLVDLGGAVRAVRAAPGLFALIVFSTFNNLIGGVYMALMDPYGLELFRIEIDGRVYDAEVWGVVLAVTATGFIIGGGLVAKFGLGKNPIRTMLWIVIAMGALGAVFTLRDWWWLYAIGIWVYMALIPPVEAAEQTVIQKVVPFTTQGRVFGFAAAFESAAAPITSFLIAPIAQFVVIPYMEGADGRATWGWLLGDGQSRGIALVFVMAGLVMVVVGVLAFSTRSYRVLSAQYRSAAVTGDVDAAPAASDDGDAVGDGAVVPVTASAAAAVPDGSRRDDAATPGASDRESTERGAARDPHPGG</sequence>
<evidence type="ECO:0000313" key="9">
    <source>
        <dbReference type="EMBL" id="MDU0366449.1"/>
    </source>
</evidence>
<reference evidence="9 10" key="1">
    <citation type="submission" date="2023-09" db="EMBL/GenBank/DDBJ databases">
        <title>Microbacterium fusihabitans sp. nov., Microbacterium phycihabitans sp. nov., and Microbacterium cervinum sp. nov., isolated from dried seaweeds of beach.</title>
        <authorList>
            <person name="Lee S.D."/>
        </authorList>
    </citation>
    <scope>NUCLEOTIDE SEQUENCE [LARGE SCALE GENOMIC DNA]</scope>
    <source>
        <strain evidence="9 10">KSW4-17</strain>
    </source>
</reference>
<feature type="transmembrane region" description="Helical" evidence="8">
    <location>
        <begin position="334"/>
        <end position="351"/>
    </location>
</feature>
<dbReference type="InterPro" id="IPR011701">
    <property type="entry name" value="MFS"/>
</dbReference>
<keyword evidence="2" id="KW-0813">Transport</keyword>
<dbReference type="CDD" id="cd06173">
    <property type="entry name" value="MFS_MefA_like"/>
    <property type="match status" value="1"/>
</dbReference>
<keyword evidence="6 8" id="KW-0472">Membrane</keyword>
<feature type="region of interest" description="Disordered" evidence="7">
    <location>
        <begin position="487"/>
        <end position="524"/>
    </location>
</feature>
<feature type="transmembrane region" description="Helical" evidence="8">
    <location>
        <begin position="280"/>
        <end position="301"/>
    </location>
</feature>
<organism evidence="9 10">
    <name type="scientific">Microbacterium galbum</name>
    <dbReference type="NCBI Taxonomy" id="3075994"/>
    <lineage>
        <taxon>Bacteria</taxon>
        <taxon>Bacillati</taxon>
        <taxon>Actinomycetota</taxon>
        <taxon>Actinomycetes</taxon>
        <taxon>Micrococcales</taxon>
        <taxon>Microbacteriaceae</taxon>
        <taxon>Microbacterium</taxon>
    </lineage>
</organism>
<accession>A0ABU3T522</accession>